<evidence type="ECO:0000259" key="2">
    <source>
        <dbReference type="Pfam" id="PF14661"/>
    </source>
</evidence>
<dbReference type="GO" id="GO:0070652">
    <property type="term" value="C:HAUS complex"/>
    <property type="evidence" value="ECO:0007669"/>
    <property type="project" value="InterPro"/>
</dbReference>
<comment type="caution">
    <text evidence="3">The sequence shown here is derived from an EMBL/GenBank/DDBJ whole genome shotgun (WGS) entry which is preliminary data.</text>
</comment>
<protein>
    <recommendedName>
        <fullName evidence="2">HAUS augmin-like complex subunit 6 N-terminal domain-containing protein</fullName>
    </recommendedName>
</protein>
<dbReference type="OrthoDB" id="5575722at2759"/>
<dbReference type="InterPro" id="IPR026797">
    <property type="entry name" value="HAUS_6"/>
</dbReference>
<feature type="compositionally biased region" description="Polar residues" evidence="1">
    <location>
        <begin position="332"/>
        <end position="342"/>
    </location>
</feature>
<dbReference type="PANTHER" id="PTHR16151:SF2">
    <property type="entry name" value="HAUS AUGMIN-LIKE COMPLEX SUBUNIT 6"/>
    <property type="match status" value="1"/>
</dbReference>
<accession>A0A8H3J0L5</accession>
<feature type="domain" description="HAUS augmin-like complex subunit 6 N-terminal" evidence="2">
    <location>
        <begin position="20"/>
        <end position="231"/>
    </location>
</feature>
<evidence type="ECO:0000256" key="1">
    <source>
        <dbReference type="SAM" id="MobiDB-lite"/>
    </source>
</evidence>
<dbReference type="InterPro" id="IPR028163">
    <property type="entry name" value="HAUS_6_N"/>
</dbReference>
<dbReference type="AlphaFoldDB" id="A0A8H3J0L5"/>
<proteinExistence type="predicted"/>
<feature type="compositionally biased region" description="Basic and acidic residues" evidence="1">
    <location>
        <begin position="344"/>
        <end position="355"/>
    </location>
</feature>
<feature type="compositionally biased region" description="Pro residues" evidence="1">
    <location>
        <begin position="633"/>
        <end position="649"/>
    </location>
</feature>
<dbReference type="EMBL" id="CAJPDT010000109">
    <property type="protein sequence ID" value="CAF9938486.1"/>
    <property type="molecule type" value="Genomic_DNA"/>
</dbReference>
<dbReference type="GO" id="GO:1990498">
    <property type="term" value="C:mitotic spindle microtubule"/>
    <property type="evidence" value="ECO:0007669"/>
    <property type="project" value="TreeGrafter"/>
</dbReference>
<feature type="compositionally biased region" description="Low complexity" evidence="1">
    <location>
        <begin position="650"/>
        <end position="663"/>
    </location>
</feature>
<feature type="compositionally biased region" description="Polar residues" evidence="1">
    <location>
        <begin position="618"/>
        <end position="630"/>
    </location>
</feature>
<name>A0A8H3J0L5_9LECA</name>
<keyword evidence="4" id="KW-1185">Reference proteome</keyword>
<dbReference type="GO" id="GO:0051225">
    <property type="term" value="P:spindle assembly"/>
    <property type="evidence" value="ECO:0007669"/>
    <property type="project" value="InterPro"/>
</dbReference>
<feature type="compositionally biased region" description="Basic and acidic residues" evidence="1">
    <location>
        <begin position="388"/>
        <end position="400"/>
    </location>
</feature>
<feature type="compositionally biased region" description="Polar residues" evidence="1">
    <location>
        <begin position="504"/>
        <end position="522"/>
    </location>
</feature>
<dbReference type="Proteomes" id="UP000664534">
    <property type="component" value="Unassembled WGS sequence"/>
</dbReference>
<feature type="compositionally biased region" description="Basic and acidic residues" evidence="1">
    <location>
        <begin position="701"/>
        <end position="712"/>
    </location>
</feature>
<organism evidence="3 4">
    <name type="scientific">Imshaugia aleurites</name>
    <dbReference type="NCBI Taxonomy" id="172621"/>
    <lineage>
        <taxon>Eukaryota</taxon>
        <taxon>Fungi</taxon>
        <taxon>Dikarya</taxon>
        <taxon>Ascomycota</taxon>
        <taxon>Pezizomycotina</taxon>
        <taxon>Lecanoromycetes</taxon>
        <taxon>OSLEUM clade</taxon>
        <taxon>Lecanoromycetidae</taxon>
        <taxon>Lecanorales</taxon>
        <taxon>Lecanorineae</taxon>
        <taxon>Parmeliaceae</taxon>
        <taxon>Imshaugia</taxon>
    </lineage>
</organism>
<dbReference type="GO" id="GO:0008017">
    <property type="term" value="F:microtubule binding"/>
    <property type="evidence" value="ECO:0007669"/>
    <property type="project" value="TreeGrafter"/>
</dbReference>
<dbReference type="PANTHER" id="PTHR16151">
    <property type="entry name" value="HAUS AUGMIN-LIKE COMPLEX SUBUNIT 6"/>
    <property type="match status" value="1"/>
</dbReference>
<feature type="region of interest" description="Disordered" evidence="1">
    <location>
        <begin position="324"/>
        <end position="787"/>
    </location>
</feature>
<evidence type="ECO:0000313" key="4">
    <source>
        <dbReference type="Proteomes" id="UP000664534"/>
    </source>
</evidence>
<evidence type="ECO:0000313" key="3">
    <source>
        <dbReference type="EMBL" id="CAF9938486.1"/>
    </source>
</evidence>
<feature type="compositionally biased region" description="Polar residues" evidence="1">
    <location>
        <begin position="422"/>
        <end position="433"/>
    </location>
</feature>
<sequence>MSKQPAASAPAHAAPSISLLLTNLHLLDLDRRDDWPSLTAQTFAGKNTLQNEKTRIQCVEWAFYRLFEIWDPVETEDKLGPFFPAFVPLQSLNLRAALFRCLNELKKNGTLSKEVIVRKSFFDDCRGERIQELLISFSTVVLRKVLAAGQGGRPCIAARLATAQSVTAKEHKSFLPLAIAHRASLTALLHQKKDLRERYKNFGRTLDAKEQELDRRFEAVVSTQDYLDKNPIPDNTVARVSKLFEKNWQGDSKLEEVIAQGEEHGMMDSLLDKPFSETWLQVSAGTFDGATGTSWQSLLQDLEERVASQEARLTDWRKFREAMKRDDKATSAAKNKSPTLVRTRSKDLKGQKQRDMVFSPRKSPQKSDWKVGKGMNETSPTHPKRLRKENTQDELKERDFVFSPRKSPRKSMWPVKDPGVETSPTHTRASLKQNETEGMATPNADHDGITESPVRGQLFDTHKGDTAGFSSHVSRVDDTDDSGFSEVSDGRLHLDEPPDHSVSIDHSNTMQHSDQHQSSPTPNIGKGGPSDLGNSISDIPRPSDHSYKSVTKDRNPATSDDDDSWISSLPAEAKDEDKPESQSPNEDDILAEQIVSMTINADPTPLKPKPSLTERTRQSMAFASPYSLQNLPPASPSPTPLPPIPPKNPHPTTSPSDPTTTLLDRTRQSISLVPPKPKAGPRKSTLDRRSSKPYPTNQFETPKRQQQLDRVPELTPPEELFSPGAGYESVFKSRPKIALSPNPSPGLGDGFETDDAGGERDGDGDSGVWNGQGQRQASPLARMTAKV</sequence>
<feature type="compositionally biased region" description="Basic and acidic residues" evidence="1">
    <location>
        <begin position="488"/>
        <end position="503"/>
    </location>
</feature>
<dbReference type="Pfam" id="PF14661">
    <property type="entry name" value="HAUS6_N"/>
    <property type="match status" value="1"/>
</dbReference>
<gene>
    <name evidence="3" type="ORF">IMSHALPRED_000816</name>
</gene>
<reference evidence="3" key="1">
    <citation type="submission" date="2021-03" db="EMBL/GenBank/DDBJ databases">
        <authorList>
            <person name="Tagirdzhanova G."/>
        </authorList>
    </citation>
    <scope>NUCLEOTIDE SEQUENCE</scope>
</reference>
<feature type="compositionally biased region" description="Basic and acidic residues" evidence="1">
    <location>
        <begin position="541"/>
        <end position="555"/>
    </location>
</feature>